<feature type="region of interest" description="Disordered" evidence="1">
    <location>
        <begin position="100"/>
        <end position="126"/>
    </location>
</feature>
<reference evidence="2 3" key="1">
    <citation type="submission" date="2019-06" db="EMBL/GenBank/DDBJ databases">
        <title>Draft genomes of female and male turbot (Scophthalmus maximus).</title>
        <authorList>
            <person name="Xu H."/>
            <person name="Xu X.-W."/>
            <person name="Shao C."/>
            <person name="Chen S."/>
        </authorList>
    </citation>
    <scope>NUCLEOTIDE SEQUENCE [LARGE SCALE GENOMIC DNA]</scope>
    <source>
        <strain evidence="2">Ysfricsl-2016a</strain>
        <tissue evidence="2">Blood</tissue>
    </source>
</reference>
<dbReference type="AlphaFoldDB" id="A0A6A4SUG0"/>
<protein>
    <submittedName>
        <fullName evidence="2">Uncharacterized protein</fullName>
    </submittedName>
</protein>
<sequence>MYTCSSYIHGESFSLPNTCTNNALSVSQHLARLAQPAAQRTGMHPSISVEPVHRHSRSQRGQINQNLQGDTHQTHLDSPQGLPTSVGIHLSVLSRTEAPQHVCDLPNPSTTSRSHSSSDQGRRAENTKGCEDMTHTLFVEQPQSKSPPLEQFGRKQMKYSDQKTSDSVLPVSPSLLSKQRRYFTGFTAQTTERSRIEGNAAPDPGLSSVPLRSHVSVTVADDDSVPFVDCI</sequence>
<organism evidence="2 3">
    <name type="scientific">Scophthalmus maximus</name>
    <name type="common">Turbot</name>
    <name type="synonym">Psetta maxima</name>
    <dbReference type="NCBI Taxonomy" id="52904"/>
    <lineage>
        <taxon>Eukaryota</taxon>
        <taxon>Metazoa</taxon>
        <taxon>Chordata</taxon>
        <taxon>Craniata</taxon>
        <taxon>Vertebrata</taxon>
        <taxon>Euteleostomi</taxon>
        <taxon>Actinopterygii</taxon>
        <taxon>Neopterygii</taxon>
        <taxon>Teleostei</taxon>
        <taxon>Neoteleostei</taxon>
        <taxon>Acanthomorphata</taxon>
        <taxon>Carangaria</taxon>
        <taxon>Pleuronectiformes</taxon>
        <taxon>Pleuronectoidei</taxon>
        <taxon>Scophthalmidae</taxon>
        <taxon>Scophthalmus</taxon>
    </lineage>
</organism>
<comment type="caution">
    <text evidence="2">The sequence shown here is derived from an EMBL/GenBank/DDBJ whole genome shotgun (WGS) entry which is preliminary data.</text>
</comment>
<dbReference type="Proteomes" id="UP000438429">
    <property type="component" value="Unassembled WGS sequence"/>
</dbReference>
<feature type="compositionally biased region" description="Low complexity" evidence="1">
    <location>
        <begin position="109"/>
        <end position="118"/>
    </location>
</feature>
<evidence type="ECO:0000313" key="2">
    <source>
        <dbReference type="EMBL" id="KAF0035520.1"/>
    </source>
</evidence>
<gene>
    <name evidence="2" type="ORF">F2P81_013278</name>
</gene>
<name>A0A6A4SUG0_SCOMX</name>
<proteinExistence type="predicted"/>
<accession>A0A6A4SUG0</accession>
<evidence type="ECO:0000256" key="1">
    <source>
        <dbReference type="SAM" id="MobiDB-lite"/>
    </source>
</evidence>
<evidence type="ECO:0000313" key="3">
    <source>
        <dbReference type="Proteomes" id="UP000438429"/>
    </source>
</evidence>
<dbReference type="EMBL" id="VEVO01000011">
    <property type="protein sequence ID" value="KAF0035520.1"/>
    <property type="molecule type" value="Genomic_DNA"/>
</dbReference>